<proteinExistence type="predicted"/>
<evidence type="ECO:0000256" key="2">
    <source>
        <dbReference type="SAM" id="Phobius"/>
    </source>
</evidence>
<dbReference type="InterPro" id="IPR007436">
    <property type="entry name" value="DUF485"/>
</dbReference>
<reference evidence="3" key="1">
    <citation type="submission" date="2020-01" db="EMBL/GenBank/DDBJ databases">
        <title>Whole-genome analyses of novel actinobacteria.</title>
        <authorList>
            <person name="Sahin N."/>
        </authorList>
    </citation>
    <scope>NUCLEOTIDE SEQUENCE</scope>
    <source>
        <strain evidence="3">YC537</strain>
    </source>
</reference>
<feature type="region of interest" description="Disordered" evidence="1">
    <location>
        <begin position="1"/>
        <end position="48"/>
    </location>
</feature>
<accession>A0A964XQ79</accession>
<keyword evidence="2" id="KW-0472">Membrane</keyword>
<feature type="transmembrane region" description="Helical" evidence="2">
    <location>
        <begin position="71"/>
        <end position="90"/>
    </location>
</feature>
<dbReference type="OrthoDB" id="4335863at2"/>
<evidence type="ECO:0000313" key="3">
    <source>
        <dbReference type="EMBL" id="NBE56001.1"/>
    </source>
</evidence>
<dbReference type="Pfam" id="PF04341">
    <property type="entry name" value="DUF485"/>
    <property type="match status" value="1"/>
</dbReference>
<keyword evidence="2" id="KW-1133">Transmembrane helix</keyword>
<dbReference type="RefSeq" id="WP_161704292.1">
    <property type="nucleotide sequence ID" value="NZ_JAAAHS010000403.1"/>
</dbReference>
<protein>
    <submittedName>
        <fullName evidence="3">DUF485 domain-containing protein</fullName>
    </submittedName>
</protein>
<name>A0A964XQ79_9ACTN</name>
<keyword evidence="2" id="KW-0812">Transmembrane</keyword>
<dbReference type="Proteomes" id="UP000598297">
    <property type="component" value="Unassembled WGS sequence"/>
</dbReference>
<evidence type="ECO:0000313" key="4">
    <source>
        <dbReference type="Proteomes" id="UP000598297"/>
    </source>
</evidence>
<gene>
    <name evidence="3" type="ORF">GUY60_32105</name>
</gene>
<dbReference type="AlphaFoldDB" id="A0A964XQ79"/>
<comment type="caution">
    <text evidence="3">The sequence shown here is derived from an EMBL/GenBank/DDBJ whole genome shotgun (WGS) entry which is preliminary data.</text>
</comment>
<evidence type="ECO:0000256" key="1">
    <source>
        <dbReference type="SAM" id="MobiDB-lite"/>
    </source>
</evidence>
<dbReference type="EMBL" id="JAAAHS010000403">
    <property type="protein sequence ID" value="NBE56001.1"/>
    <property type="molecule type" value="Genomic_DNA"/>
</dbReference>
<sequence length="148" mass="16305">MHDPHNPYAPNDLNDPHGPNGAPPVQLTYPWRPQAPAPGSVRRRRSGAALGLGRHSDIRLLRTAYKWLRRVATATALGYFVLFLVLSAYAPELMTLRVDGGLSAGLLLGACQLPVTLVALAVYEGQAHRRVDPLSERLRRQAELADRR</sequence>
<organism evidence="3 4">
    <name type="scientific">Streptomyces boluensis</name>
    <dbReference type="NCBI Taxonomy" id="1775135"/>
    <lineage>
        <taxon>Bacteria</taxon>
        <taxon>Bacillati</taxon>
        <taxon>Actinomycetota</taxon>
        <taxon>Actinomycetes</taxon>
        <taxon>Kitasatosporales</taxon>
        <taxon>Streptomycetaceae</taxon>
        <taxon>Streptomyces</taxon>
    </lineage>
</organism>
<feature type="transmembrane region" description="Helical" evidence="2">
    <location>
        <begin position="102"/>
        <end position="123"/>
    </location>
</feature>
<keyword evidence="4" id="KW-1185">Reference proteome</keyword>